<gene>
    <name evidence="1" type="ORF">Cadr_000028499</name>
</gene>
<evidence type="ECO:0000313" key="2">
    <source>
        <dbReference type="Proteomes" id="UP000299084"/>
    </source>
</evidence>
<sequence length="102" mass="11760">MVTIVEVYKCPDQCAEDLLRAKRRDARSLGFWQVQWNRMMNGMAAEQEGRAGEMRARGSRAQGLGVGGEAGWPEIWGYRRSHQKCRCSRQKEQRLTLRFPAC</sequence>
<dbReference type="EMBL" id="JWIN03000024">
    <property type="protein sequence ID" value="KAB1258442.1"/>
    <property type="molecule type" value="Genomic_DNA"/>
</dbReference>
<comment type="caution">
    <text evidence="1">The sequence shown here is derived from an EMBL/GenBank/DDBJ whole genome shotgun (WGS) entry which is preliminary data.</text>
</comment>
<keyword evidence="2" id="KW-1185">Reference proteome</keyword>
<dbReference type="AlphaFoldDB" id="A0A5N4CHV8"/>
<dbReference type="Proteomes" id="UP000299084">
    <property type="component" value="Unassembled WGS sequence"/>
</dbReference>
<protein>
    <submittedName>
        <fullName evidence="1">Uncharacterized protein</fullName>
    </submittedName>
</protein>
<organism evidence="1 2">
    <name type="scientific">Camelus dromedarius</name>
    <name type="common">Dromedary</name>
    <name type="synonym">Arabian camel</name>
    <dbReference type="NCBI Taxonomy" id="9838"/>
    <lineage>
        <taxon>Eukaryota</taxon>
        <taxon>Metazoa</taxon>
        <taxon>Chordata</taxon>
        <taxon>Craniata</taxon>
        <taxon>Vertebrata</taxon>
        <taxon>Euteleostomi</taxon>
        <taxon>Mammalia</taxon>
        <taxon>Eutheria</taxon>
        <taxon>Laurasiatheria</taxon>
        <taxon>Artiodactyla</taxon>
        <taxon>Tylopoda</taxon>
        <taxon>Camelidae</taxon>
        <taxon>Camelus</taxon>
    </lineage>
</organism>
<accession>A0A5N4CHV8</accession>
<proteinExistence type="predicted"/>
<evidence type="ECO:0000313" key="1">
    <source>
        <dbReference type="EMBL" id="KAB1258442.1"/>
    </source>
</evidence>
<name>A0A5N4CHV8_CAMDR</name>
<reference evidence="1 2" key="1">
    <citation type="journal article" date="2019" name="Mol. Ecol. Resour.">
        <title>Improving Illumina assemblies with Hi-C and long reads: an example with the North African dromedary.</title>
        <authorList>
            <person name="Elbers J.P."/>
            <person name="Rogers M.F."/>
            <person name="Perelman P.L."/>
            <person name="Proskuryakova A.A."/>
            <person name="Serdyukova N.A."/>
            <person name="Johnson W.E."/>
            <person name="Horin P."/>
            <person name="Corander J."/>
            <person name="Murphy D."/>
            <person name="Burger P.A."/>
        </authorList>
    </citation>
    <scope>NUCLEOTIDE SEQUENCE [LARGE SCALE GENOMIC DNA]</scope>
    <source>
        <strain evidence="1">Drom800</strain>
        <tissue evidence="1">Blood</tissue>
    </source>
</reference>